<dbReference type="Proteomes" id="UP000649753">
    <property type="component" value="Unassembled WGS sequence"/>
</dbReference>
<keyword evidence="1" id="KW-0472">Membrane</keyword>
<keyword evidence="3" id="KW-0378">Hydrolase</keyword>
<feature type="transmembrane region" description="Helical" evidence="1">
    <location>
        <begin position="30"/>
        <end position="49"/>
    </location>
</feature>
<evidence type="ECO:0000313" key="3">
    <source>
        <dbReference type="EMBL" id="MBE1490863.1"/>
    </source>
</evidence>
<evidence type="ECO:0000259" key="2">
    <source>
        <dbReference type="Pfam" id="PF02517"/>
    </source>
</evidence>
<gene>
    <name evidence="3" type="ORF">H4W31_006501</name>
</gene>
<keyword evidence="1" id="KW-0812">Transmembrane</keyword>
<evidence type="ECO:0000256" key="1">
    <source>
        <dbReference type="SAM" id="Phobius"/>
    </source>
</evidence>
<comment type="caution">
    <text evidence="3">The sequence shown here is derived from an EMBL/GenBank/DDBJ whole genome shotgun (WGS) entry which is preliminary data.</text>
</comment>
<reference evidence="3" key="1">
    <citation type="submission" date="2020-10" db="EMBL/GenBank/DDBJ databases">
        <title>Sequencing the genomes of 1000 actinobacteria strains.</title>
        <authorList>
            <person name="Klenk H.-P."/>
        </authorList>
    </citation>
    <scope>NUCLEOTIDE SEQUENCE</scope>
    <source>
        <strain evidence="3">DSM 46832</strain>
    </source>
</reference>
<dbReference type="PANTHER" id="PTHR39430:SF1">
    <property type="entry name" value="PROTEASE"/>
    <property type="match status" value="1"/>
</dbReference>
<feature type="transmembrane region" description="Helical" evidence="1">
    <location>
        <begin position="102"/>
        <end position="123"/>
    </location>
</feature>
<dbReference type="InterPro" id="IPR003675">
    <property type="entry name" value="Rce1/LyrA-like_dom"/>
</dbReference>
<dbReference type="GO" id="GO:0004175">
    <property type="term" value="F:endopeptidase activity"/>
    <property type="evidence" value="ECO:0007669"/>
    <property type="project" value="UniProtKB-ARBA"/>
</dbReference>
<organism evidence="3 4">
    <name type="scientific">Plantactinospora soyae</name>
    <dbReference type="NCBI Taxonomy" id="1544732"/>
    <lineage>
        <taxon>Bacteria</taxon>
        <taxon>Bacillati</taxon>
        <taxon>Actinomycetota</taxon>
        <taxon>Actinomycetes</taxon>
        <taxon>Micromonosporales</taxon>
        <taxon>Micromonosporaceae</taxon>
        <taxon>Plantactinospora</taxon>
    </lineage>
</organism>
<dbReference type="EMBL" id="JADBEB010000001">
    <property type="protein sequence ID" value="MBE1490863.1"/>
    <property type="molecule type" value="Genomic_DNA"/>
</dbReference>
<feature type="domain" description="CAAX prenyl protease 2/Lysostaphin resistance protein A-like" evidence="2">
    <location>
        <begin position="105"/>
        <end position="196"/>
    </location>
</feature>
<protein>
    <submittedName>
        <fullName evidence="3">Membrane protease YdiL (CAAX protease family)</fullName>
    </submittedName>
</protein>
<feature type="transmembrane region" description="Helical" evidence="1">
    <location>
        <begin position="235"/>
        <end position="254"/>
    </location>
</feature>
<accession>A0A927M9X1</accession>
<keyword evidence="1" id="KW-1133">Transmembrane helix</keyword>
<sequence length="278" mass="28236">MRLLKQFGVVAAVALAGSMGVRAVQGNTVLTLVLGVATAVLALVAYAWVVRRTERRAPTEVAAEGAGAATGRGVLIGVALFAAVIANIALLGGYRINGPGSAAGALALFGFMAAAAVTEELIFRGILFRIVEERAGTWGALALTGLLFGLVHLLNPHASLWGAIAIAVEAGGMLAAAYAATRTLWLPIGLHFGWNFAAAGIFGATVSGMDGPAGLLDGVLSGPTLLSGGDFGPEASLYAVLAGAVLTLVFMVLARRRGHVVPRRRRGARASATATLSE</sequence>
<dbReference type="GO" id="GO:0080120">
    <property type="term" value="P:CAAX-box protein maturation"/>
    <property type="evidence" value="ECO:0007669"/>
    <property type="project" value="UniProtKB-ARBA"/>
</dbReference>
<feature type="transmembrane region" description="Helical" evidence="1">
    <location>
        <begin position="74"/>
        <end position="96"/>
    </location>
</feature>
<evidence type="ECO:0000313" key="4">
    <source>
        <dbReference type="Proteomes" id="UP000649753"/>
    </source>
</evidence>
<dbReference type="AlphaFoldDB" id="A0A927M9X1"/>
<dbReference type="GO" id="GO:0006508">
    <property type="term" value="P:proteolysis"/>
    <property type="evidence" value="ECO:0007669"/>
    <property type="project" value="UniProtKB-KW"/>
</dbReference>
<proteinExistence type="predicted"/>
<dbReference type="RefSeq" id="WP_192770068.1">
    <property type="nucleotide sequence ID" value="NZ_JADBEB010000001.1"/>
</dbReference>
<keyword evidence="3" id="KW-0645">Protease</keyword>
<keyword evidence="4" id="KW-1185">Reference proteome</keyword>
<name>A0A927M9X1_9ACTN</name>
<dbReference type="PANTHER" id="PTHR39430">
    <property type="entry name" value="MEMBRANE-ASSOCIATED PROTEASE-RELATED"/>
    <property type="match status" value="1"/>
</dbReference>
<dbReference type="Pfam" id="PF02517">
    <property type="entry name" value="Rce1-like"/>
    <property type="match status" value="1"/>
</dbReference>
<feature type="transmembrane region" description="Helical" evidence="1">
    <location>
        <begin position="135"/>
        <end position="154"/>
    </location>
</feature>
<feature type="transmembrane region" description="Helical" evidence="1">
    <location>
        <begin position="192"/>
        <end position="215"/>
    </location>
</feature>
<feature type="transmembrane region" description="Helical" evidence="1">
    <location>
        <begin position="160"/>
        <end position="180"/>
    </location>
</feature>